<dbReference type="InterPro" id="IPR032247">
    <property type="entry name" value="DUF4822"/>
</dbReference>
<evidence type="ECO:0000256" key="1">
    <source>
        <dbReference type="SAM" id="MobiDB-lite"/>
    </source>
</evidence>
<dbReference type="Proteomes" id="UP000515708">
    <property type="component" value="Chromosome"/>
</dbReference>
<accession>A0A7D8ANK3</accession>
<dbReference type="AlphaFoldDB" id="A0A7D8ANK3"/>
<evidence type="ECO:0000313" key="3">
    <source>
        <dbReference type="EMBL" id="QMU98708.1"/>
    </source>
</evidence>
<gene>
    <name evidence="3" type="ORF">FVO59_10600</name>
</gene>
<sequence>MAAEAPASASAHSFSKTSLTPSELLASTPWKTTAAVDQDGDRIALDDPAVASFVGWAYFDADGTYTMYNLDDSPKLRGDWTVTPDGSERWINAKNAAGDVLFQRVVPITELTKNVFTYRIFPNAGDTSTYYDIVHTKTNHVEPGTDAKGPGVNNGNGKALGHGHFNNGNAR</sequence>
<organism evidence="3 4">
    <name type="scientific">Microbacterium esteraromaticum</name>
    <dbReference type="NCBI Taxonomy" id="57043"/>
    <lineage>
        <taxon>Bacteria</taxon>
        <taxon>Bacillati</taxon>
        <taxon>Actinomycetota</taxon>
        <taxon>Actinomycetes</taxon>
        <taxon>Micrococcales</taxon>
        <taxon>Microbacteriaceae</taxon>
        <taxon>Microbacterium</taxon>
    </lineage>
</organism>
<name>A0A7D8ANK3_9MICO</name>
<feature type="region of interest" description="Disordered" evidence="1">
    <location>
        <begin position="141"/>
        <end position="171"/>
    </location>
</feature>
<evidence type="ECO:0000313" key="4">
    <source>
        <dbReference type="Proteomes" id="UP000515708"/>
    </source>
</evidence>
<reference evidence="3 4" key="1">
    <citation type="journal article" date="2020" name="Front. Microbiol.">
        <title>Design of Bacterial Strain-Specific qPCR Assays Using NGS Data and Publicly Available Resources and Its Application to Track Biocontrol Strains.</title>
        <authorList>
            <person name="Hernandez I."/>
            <person name="Sant C."/>
            <person name="Martinez R."/>
            <person name="Fernandez C."/>
        </authorList>
    </citation>
    <scope>NUCLEOTIDE SEQUENCE [LARGE SCALE GENOMIC DNA]</scope>
    <source>
        <strain evidence="3 4">B24</strain>
    </source>
</reference>
<evidence type="ECO:0000259" key="2">
    <source>
        <dbReference type="Pfam" id="PF16103"/>
    </source>
</evidence>
<dbReference type="Gene3D" id="2.40.128.540">
    <property type="entry name" value="Domain of unknown function DUF4822"/>
    <property type="match status" value="1"/>
</dbReference>
<feature type="domain" description="DUF4822" evidence="2">
    <location>
        <begin position="23"/>
        <end position="143"/>
    </location>
</feature>
<proteinExistence type="predicted"/>
<dbReference type="EMBL" id="CP043732">
    <property type="protein sequence ID" value="QMU98708.1"/>
    <property type="molecule type" value="Genomic_DNA"/>
</dbReference>
<protein>
    <submittedName>
        <fullName evidence="3">DUF4822 domain-containing protein</fullName>
    </submittedName>
</protein>
<dbReference type="Pfam" id="PF16103">
    <property type="entry name" value="DUF4822"/>
    <property type="match status" value="1"/>
</dbReference>